<dbReference type="EMBL" id="QJJK01000003">
    <property type="protein sequence ID" value="PXW61621.1"/>
    <property type="molecule type" value="Genomic_DNA"/>
</dbReference>
<evidence type="ECO:0000313" key="4">
    <source>
        <dbReference type="EMBL" id="PXW61621.1"/>
    </source>
</evidence>
<feature type="domain" description="DUF2786" evidence="2">
    <location>
        <begin position="6"/>
        <end position="44"/>
    </location>
</feature>
<dbReference type="Pfam" id="PF23771">
    <property type="entry name" value="DUF7168"/>
    <property type="match status" value="1"/>
</dbReference>
<organism evidence="4 5">
    <name type="scientific">Chelatococcus asaccharovorans</name>
    <dbReference type="NCBI Taxonomy" id="28210"/>
    <lineage>
        <taxon>Bacteria</taxon>
        <taxon>Pseudomonadati</taxon>
        <taxon>Pseudomonadota</taxon>
        <taxon>Alphaproteobacteria</taxon>
        <taxon>Hyphomicrobiales</taxon>
        <taxon>Chelatococcaceae</taxon>
        <taxon>Chelatococcus</taxon>
    </lineage>
</organism>
<proteinExistence type="predicted"/>
<name>A0A2V3UBN6_9HYPH</name>
<feature type="domain" description="DUF7168" evidence="3">
    <location>
        <begin position="59"/>
        <end position="203"/>
    </location>
</feature>
<gene>
    <name evidence="4" type="ORF">C7450_103138</name>
</gene>
<protein>
    <submittedName>
        <fullName evidence="4">Uncharacterized protein DUF2786</fullName>
    </submittedName>
</protein>
<accession>A0A2V3UBN6</accession>
<dbReference type="InterPro" id="IPR055592">
    <property type="entry name" value="DUF7168"/>
</dbReference>
<evidence type="ECO:0000259" key="2">
    <source>
        <dbReference type="Pfam" id="PF10979"/>
    </source>
</evidence>
<dbReference type="Proteomes" id="UP000248021">
    <property type="component" value="Unassembled WGS sequence"/>
</dbReference>
<evidence type="ECO:0000256" key="1">
    <source>
        <dbReference type="SAM" id="MobiDB-lite"/>
    </source>
</evidence>
<evidence type="ECO:0000259" key="3">
    <source>
        <dbReference type="Pfam" id="PF23771"/>
    </source>
</evidence>
<dbReference type="OrthoDB" id="7259266at2"/>
<evidence type="ECO:0000313" key="5">
    <source>
        <dbReference type="Proteomes" id="UP000248021"/>
    </source>
</evidence>
<feature type="region of interest" description="Disordered" evidence="1">
    <location>
        <begin position="206"/>
        <end position="253"/>
    </location>
</feature>
<dbReference type="Pfam" id="PF10979">
    <property type="entry name" value="DUF2786"/>
    <property type="match status" value="1"/>
</dbReference>
<dbReference type="RefSeq" id="WP_110373929.1">
    <property type="nucleotide sequence ID" value="NZ_JAHBRY010000001.1"/>
</dbReference>
<sequence>MNRDAIIRRIKALLAKTAENGCTEGEALAAAERAQALLRQYQIELAGLETDGFEYTRYREPRSYKTSAAERMAYWIGQYCEVLPCRREGAVYFVGLSSDVMFATWLTESLDIFVNRKSAEYLMTAARPKHSGSCRRRDTRQGDMFGSSAQRSYGWSPYEVERQRQSFQEGIIRRINERLRDICAARPVDARKRDLITAEMAKRDMKLGTPYRPHGPTPGDYAAYQQGRDAGDRAGFGKPVNGGAAPLQIGALS</sequence>
<keyword evidence="5" id="KW-1185">Reference proteome</keyword>
<dbReference type="AlphaFoldDB" id="A0A2V3UBN6"/>
<dbReference type="InterPro" id="IPR024498">
    <property type="entry name" value="DUF2786"/>
</dbReference>
<comment type="caution">
    <text evidence="4">The sequence shown here is derived from an EMBL/GenBank/DDBJ whole genome shotgun (WGS) entry which is preliminary data.</text>
</comment>
<reference evidence="4 5" key="1">
    <citation type="submission" date="2018-05" db="EMBL/GenBank/DDBJ databases">
        <title>Genomic Encyclopedia of Type Strains, Phase IV (KMG-IV): sequencing the most valuable type-strain genomes for metagenomic binning, comparative biology and taxonomic classification.</title>
        <authorList>
            <person name="Goeker M."/>
        </authorList>
    </citation>
    <scope>NUCLEOTIDE SEQUENCE [LARGE SCALE GENOMIC DNA]</scope>
    <source>
        <strain evidence="4 5">DSM 6462</strain>
    </source>
</reference>